<accession>A0A935MVA4</accession>
<dbReference type="InterPro" id="IPR016087">
    <property type="entry name" value="Chalcone_isomerase"/>
</dbReference>
<dbReference type="GO" id="GO:0016872">
    <property type="term" value="F:intramolecular lyase activity"/>
    <property type="evidence" value="ECO:0007669"/>
    <property type="project" value="InterPro"/>
</dbReference>
<dbReference type="InterPro" id="IPR016088">
    <property type="entry name" value="Chalcone_isomerase_3-sand"/>
</dbReference>
<comment type="caution">
    <text evidence="3">The sequence shown here is derived from an EMBL/GenBank/DDBJ whole genome shotgun (WGS) entry which is preliminary data.</text>
</comment>
<evidence type="ECO:0000313" key="3">
    <source>
        <dbReference type="EMBL" id="MBK7417484.1"/>
    </source>
</evidence>
<dbReference type="InterPro" id="IPR036298">
    <property type="entry name" value="Chalcone_isomerase_sf"/>
</dbReference>
<gene>
    <name evidence="3" type="ORF">IPJ38_22760</name>
</gene>
<dbReference type="PANTHER" id="PTHR47698">
    <property type="entry name" value="FATTY-ACID-BINDING PROTEIN 3, CHLOROPLASTIC"/>
    <property type="match status" value="1"/>
</dbReference>
<evidence type="ECO:0000313" key="4">
    <source>
        <dbReference type="Proteomes" id="UP000739411"/>
    </source>
</evidence>
<sequence>MISHSVRLAALVAALLAVPGLHAAEVAGVKIEERIKVGSSELVLNGAGLRSKVFIKVYVGALYVTQKASTATALLDASSPRRMSLRLLRDLDADSLYGALRDGLKDNNSEAELLALKAPVDQFAELMKKIGNARSGDTVAIDFTSDGVGLSLNGEARGKVSSAAFARALLKVWLGDNPVDASLKKALLGS</sequence>
<organism evidence="3 4">
    <name type="scientific">Candidatus Dechloromonas phosphorivorans</name>
    <dbReference type="NCBI Taxonomy" id="2899244"/>
    <lineage>
        <taxon>Bacteria</taxon>
        <taxon>Pseudomonadati</taxon>
        <taxon>Pseudomonadota</taxon>
        <taxon>Betaproteobacteria</taxon>
        <taxon>Rhodocyclales</taxon>
        <taxon>Azonexaceae</taxon>
        <taxon>Dechloromonas</taxon>
    </lineage>
</organism>
<evidence type="ECO:0000259" key="2">
    <source>
        <dbReference type="Pfam" id="PF16036"/>
    </source>
</evidence>
<dbReference type="Proteomes" id="UP000739411">
    <property type="component" value="Unassembled WGS sequence"/>
</dbReference>
<dbReference type="AlphaFoldDB" id="A0A935MVA4"/>
<feature type="signal peptide" evidence="1">
    <location>
        <begin position="1"/>
        <end position="23"/>
    </location>
</feature>
<keyword evidence="3" id="KW-0413">Isomerase</keyword>
<keyword evidence="1" id="KW-0732">Signal</keyword>
<protein>
    <submittedName>
        <fullName evidence="3">Chalcone isomerase family protein</fullName>
    </submittedName>
</protein>
<dbReference type="SUPFAM" id="SSF54626">
    <property type="entry name" value="Chalcone isomerase"/>
    <property type="match status" value="1"/>
</dbReference>
<dbReference type="PANTHER" id="PTHR47698:SF2">
    <property type="entry name" value="FATTY-ACID-BINDING PROTEIN 3, CHLOROPLASTIC"/>
    <property type="match status" value="1"/>
</dbReference>
<dbReference type="Gene3D" id="3.50.70.10">
    <property type="match status" value="1"/>
</dbReference>
<feature type="domain" description="Chalcone isomerase" evidence="2">
    <location>
        <begin position="23"/>
        <end position="189"/>
    </location>
</feature>
<dbReference type="Pfam" id="PF16036">
    <property type="entry name" value="Chalcone_3"/>
    <property type="match status" value="1"/>
</dbReference>
<reference evidence="3 4" key="1">
    <citation type="submission" date="2020-10" db="EMBL/GenBank/DDBJ databases">
        <title>Connecting structure to function with the recovery of over 1000 high-quality activated sludge metagenome-assembled genomes encoding full-length rRNA genes using long-read sequencing.</title>
        <authorList>
            <person name="Singleton C.M."/>
            <person name="Petriglieri F."/>
            <person name="Kristensen J.M."/>
            <person name="Kirkegaard R.H."/>
            <person name="Michaelsen T.Y."/>
            <person name="Andersen M.H."/>
            <person name="Karst S.M."/>
            <person name="Dueholm M.S."/>
            <person name="Nielsen P.H."/>
            <person name="Albertsen M."/>
        </authorList>
    </citation>
    <scope>NUCLEOTIDE SEQUENCE [LARGE SCALE GENOMIC DNA]</scope>
    <source>
        <strain evidence="3">EsbW_18-Q3-R4-48_BATAC.463</strain>
    </source>
</reference>
<dbReference type="EMBL" id="JADJMS010000052">
    <property type="protein sequence ID" value="MBK7417484.1"/>
    <property type="molecule type" value="Genomic_DNA"/>
</dbReference>
<name>A0A935MVA4_9RHOO</name>
<evidence type="ECO:0000256" key="1">
    <source>
        <dbReference type="SAM" id="SignalP"/>
    </source>
</evidence>
<proteinExistence type="predicted"/>
<feature type="chain" id="PRO_5037876175" evidence="1">
    <location>
        <begin position="24"/>
        <end position="190"/>
    </location>
</feature>